<keyword evidence="7" id="KW-1185">Reference proteome</keyword>
<dbReference type="InterPro" id="IPR018108">
    <property type="entry name" value="MCP_transmembrane"/>
</dbReference>
<organism evidence="6 7">
    <name type="scientific">Sphaeroforma arctica JP610</name>
    <dbReference type="NCBI Taxonomy" id="667725"/>
    <lineage>
        <taxon>Eukaryota</taxon>
        <taxon>Ichthyosporea</taxon>
        <taxon>Ichthyophonida</taxon>
        <taxon>Sphaeroforma</taxon>
    </lineage>
</organism>
<reference evidence="6 7" key="1">
    <citation type="submission" date="2011-02" db="EMBL/GenBank/DDBJ databases">
        <title>The Genome Sequence of Sphaeroforma arctica JP610.</title>
        <authorList>
            <consortium name="The Broad Institute Genome Sequencing Platform"/>
            <person name="Russ C."/>
            <person name="Cuomo C."/>
            <person name="Young S.K."/>
            <person name="Zeng Q."/>
            <person name="Gargeya S."/>
            <person name="Alvarado L."/>
            <person name="Berlin A."/>
            <person name="Chapman S.B."/>
            <person name="Chen Z."/>
            <person name="Freedman E."/>
            <person name="Gellesch M."/>
            <person name="Goldberg J."/>
            <person name="Griggs A."/>
            <person name="Gujja S."/>
            <person name="Heilman E."/>
            <person name="Heiman D."/>
            <person name="Howarth C."/>
            <person name="Mehta T."/>
            <person name="Neiman D."/>
            <person name="Pearson M."/>
            <person name="Roberts A."/>
            <person name="Saif S."/>
            <person name="Shea T."/>
            <person name="Shenoy N."/>
            <person name="Sisk P."/>
            <person name="Stolte C."/>
            <person name="Sykes S."/>
            <person name="White J."/>
            <person name="Yandava C."/>
            <person name="Burger G."/>
            <person name="Gray M.W."/>
            <person name="Holland P.W.H."/>
            <person name="King N."/>
            <person name="Lang F.B.F."/>
            <person name="Roger A.J."/>
            <person name="Ruiz-Trillo I."/>
            <person name="Haas B."/>
            <person name="Nusbaum C."/>
            <person name="Birren B."/>
        </authorList>
    </citation>
    <scope>NUCLEOTIDE SEQUENCE [LARGE SCALE GENOMIC DNA]</scope>
    <source>
        <strain evidence="6 7">JP610</strain>
    </source>
</reference>
<evidence type="ECO:0000256" key="3">
    <source>
        <dbReference type="ARBA" id="ARBA00023136"/>
    </source>
</evidence>
<protein>
    <recommendedName>
        <fullName evidence="8">Solute carrier family 25, member 44</fullName>
    </recommendedName>
</protein>
<name>A0A0L0FHW1_9EUKA</name>
<gene>
    <name evidence="6" type="ORF">SARC_11122</name>
</gene>
<dbReference type="Proteomes" id="UP000054560">
    <property type="component" value="Unassembled WGS sequence"/>
</dbReference>
<feature type="repeat" description="Solcar" evidence="4">
    <location>
        <begin position="1"/>
        <end position="58"/>
    </location>
</feature>
<keyword evidence="2 4" id="KW-0812">Transmembrane</keyword>
<evidence type="ECO:0000313" key="7">
    <source>
        <dbReference type="Proteomes" id="UP000054560"/>
    </source>
</evidence>
<comment type="similarity">
    <text evidence="5">Belongs to the mitochondrial carrier (TC 2.A.29) family.</text>
</comment>
<dbReference type="GO" id="GO:0016020">
    <property type="term" value="C:membrane"/>
    <property type="evidence" value="ECO:0007669"/>
    <property type="project" value="UniProtKB-SubCell"/>
</dbReference>
<proteinExistence type="inferred from homology"/>
<feature type="repeat" description="Solcar" evidence="4">
    <location>
        <begin position="73"/>
        <end position="156"/>
    </location>
</feature>
<evidence type="ECO:0000256" key="1">
    <source>
        <dbReference type="ARBA" id="ARBA00004141"/>
    </source>
</evidence>
<dbReference type="InterPro" id="IPR023395">
    <property type="entry name" value="MCP_dom_sf"/>
</dbReference>
<dbReference type="STRING" id="667725.A0A0L0FHW1"/>
<dbReference type="Gene3D" id="1.50.40.10">
    <property type="entry name" value="Mitochondrial carrier domain"/>
    <property type="match status" value="1"/>
</dbReference>
<dbReference type="GeneID" id="25911626"/>
<dbReference type="EMBL" id="KQ243135">
    <property type="protein sequence ID" value="KNC76372.1"/>
    <property type="molecule type" value="Genomic_DNA"/>
</dbReference>
<dbReference type="RefSeq" id="XP_014150274.1">
    <property type="nucleotide sequence ID" value="XM_014294799.1"/>
</dbReference>
<dbReference type="AlphaFoldDB" id="A0A0L0FHW1"/>
<evidence type="ECO:0000313" key="6">
    <source>
        <dbReference type="EMBL" id="KNC76372.1"/>
    </source>
</evidence>
<evidence type="ECO:0008006" key="8">
    <source>
        <dbReference type="Google" id="ProtNLM"/>
    </source>
</evidence>
<evidence type="ECO:0000256" key="4">
    <source>
        <dbReference type="PROSITE-ProRule" id="PRU00282"/>
    </source>
</evidence>
<dbReference type="PROSITE" id="PS50920">
    <property type="entry name" value="SOLCAR"/>
    <property type="match status" value="2"/>
</dbReference>
<evidence type="ECO:0000256" key="5">
    <source>
        <dbReference type="RuleBase" id="RU000488"/>
    </source>
</evidence>
<sequence>MEAKEGVPTKFNSGIDVARHIIKRDGPKGLYRGFWSSLSMYAPSSGIWWATYGFVQDKLNNRVLTCEEDRQTYRVPVQAFCGMSAGMTAATLTNPLDVIKTRIQTSSKKLTVATAVRQLISTEGVMGFSNGMTAKVMNSAPVSVLMISVYDLVKRLSVKAVPHFHVEGEPHKIVMLTKKEDGWTAGDGRKIKEKEDKK</sequence>
<dbReference type="PANTHER" id="PTHR46080:SF18">
    <property type="entry name" value="MITOCHONDRIAL SUBSTRATE CARRIER FAMILY PROTEIN J"/>
    <property type="match status" value="1"/>
</dbReference>
<evidence type="ECO:0000256" key="2">
    <source>
        <dbReference type="ARBA" id="ARBA00022692"/>
    </source>
</evidence>
<accession>A0A0L0FHW1</accession>
<dbReference type="Pfam" id="PF00153">
    <property type="entry name" value="Mito_carr"/>
    <property type="match status" value="2"/>
</dbReference>
<keyword evidence="5" id="KW-0813">Transport</keyword>
<keyword evidence="3 4" id="KW-0472">Membrane</keyword>
<dbReference type="eggNOG" id="KOG0765">
    <property type="taxonomic scope" value="Eukaryota"/>
</dbReference>
<comment type="subcellular location">
    <subcellularLocation>
        <location evidence="1">Membrane</location>
        <topology evidence="1">Multi-pass membrane protein</topology>
    </subcellularLocation>
</comment>
<dbReference type="OrthoDB" id="250329at2759"/>
<dbReference type="PANTHER" id="PTHR46080">
    <property type="entry name" value="MITOCHONDRIAL SUBSTRATE CARRIER FAMILY PROTEIN J"/>
    <property type="match status" value="1"/>
</dbReference>
<dbReference type="SUPFAM" id="SSF103506">
    <property type="entry name" value="Mitochondrial carrier"/>
    <property type="match status" value="1"/>
</dbReference>